<proteinExistence type="predicted"/>
<dbReference type="Pfam" id="PF05147">
    <property type="entry name" value="LANC_like"/>
    <property type="match status" value="1"/>
</dbReference>
<dbReference type="GO" id="GO:0031179">
    <property type="term" value="P:peptide modification"/>
    <property type="evidence" value="ECO:0007669"/>
    <property type="project" value="InterPro"/>
</dbReference>
<reference evidence="2 3" key="1">
    <citation type="submission" date="2019-12" db="EMBL/GenBank/DDBJ databases">
        <title>Deinococcus sp. HMF7620 Genome sequencing and assembly.</title>
        <authorList>
            <person name="Kang H."/>
            <person name="Kim H."/>
            <person name="Joh K."/>
        </authorList>
    </citation>
    <scope>NUCLEOTIDE SEQUENCE [LARGE SCALE GENOMIC DNA]</scope>
    <source>
        <strain evidence="2 3">HMF7620</strain>
    </source>
</reference>
<dbReference type="EMBL" id="WQLB01000037">
    <property type="protein sequence ID" value="MVN88913.1"/>
    <property type="molecule type" value="Genomic_DNA"/>
</dbReference>
<dbReference type="InterPro" id="IPR007822">
    <property type="entry name" value="LANC-like"/>
</dbReference>
<protein>
    <recommendedName>
        <fullName evidence="4">Lanthionine synthetase C-like protein</fullName>
    </recommendedName>
</protein>
<keyword evidence="1" id="KW-0862">Zinc</keyword>
<feature type="binding site" evidence="1">
    <location>
        <position position="306"/>
    </location>
    <ligand>
        <name>Zn(2+)</name>
        <dbReference type="ChEBI" id="CHEBI:29105"/>
    </ligand>
</feature>
<feature type="binding site" evidence="1">
    <location>
        <position position="356"/>
    </location>
    <ligand>
        <name>Zn(2+)</name>
        <dbReference type="ChEBI" id="CHEBI:29105"/>
    </ligand>
</feature>
<evidence type="ECO:0000256" key="1">
    <source>
        <dbReference type="PIRSR" id="PIRSR607822-1"/>
    </source>
</evidence>
<gene>
    <name evidence="2" type="ORF">GO986_19410</name>
</gene>
<organism evidence="2 3">
    <name type="scientific">Deinococcus arboris</name>
    <dbReference type="NCBI Taxonomy" id="2682977"/>
    <lineage>
        <taxon>Bacteria</taxon>
        <taxon>Thermotogati</taxon>
        <taxon>Deinococcota</taxon>
        <taxon>Deinococci</taxon>
        <taxon>Deinococcales</taxon>
        <taxon>Deinococcaceae</taxon>
        <taxon>Deinococcus</taxon>
    </lineage>
</organism>
<dbReference type="SMART" id="SM01260">
    <property type="entry name" value="LANC_like"/>
    <property type="match status" value="1"/>
</dbReference>
<dbReference type="Gene3D" id="1.50.10.20">
    <property type="match status" value="1"/>
</dbReference>
<accession>A0A7C9HTW2</accession>
<keyword evidence="3" id="KW-1185">Reference proteome</keyword>
<dbReference type="PRINTS" id="PR01950">
    <property type="entry name" value="LANCSUPER"/>
</dbReference>
<evidence type="ECO:0008006" key="4">
    <source>
        <dbReference type="Google" id="ProtNLM"/>
    </source>
</evidence>
<evidence type="ECO:0000313" key="2">
    <source>
        <dbReference type="EMBL" id="MVN88913.1"/>
    </source>
</evidence>
<dbReference type="GO" id="GO:0046872">
    <property type="term" value="F:metal ion binding"/>
    <property type="evidence" value="ECO:0007669"/>
    <property type="project" value="UniProtKB-KW"/>
</dbReference>
<feature type="binding site" evidence="1">
    <location>
        <position position="355"/>
    </location>
    <ligand>
        <name>Zn(2+)</name>
        <dbReference type="ChEBI" id="CHEBI:29105"/>
    </ligand>
</feature>
<name>A0A7C9HTW2_9DEIO</name>
<keyword evidence="1" id="KW-0479">Metal-binding</keyword>
<dbReference type="SUPFAM" id="SSF158745">
    <property type="entry name" value="LanC-like"/>
    <property type="match status" value="1"/>
</dbReference>
<evidence type="ECO:0000313" key="3">
    <source>
        <dbReference type="Proteomes" id="UP000483286"/>
    </source>
</evidence>
<dbReference type="Proteomes" id="UP000483286">
    <property type="component" value="Unassembled WGS sequence"/>
</dbReference>
<dbReference type="AlphaFoldDB" id="A0A7C9HTW2"/>
<sequence>MSFLSIILFIKPFSLVLGDLMPIESLKNKQLAFNKFAIDVLDNNRLEQDLIKTSMTDGQFSQRNWQAWSVCYGEPSLILALSSMPKSTDNLKAIQILLKKVMTRVNDIGLDQIPITYFDGLVGLNSILQEVSYKYGGLNKARYQLNSAIAKRFPELMENFKREERHELDFDVVYGITGILAAQSRQKDDIENLNFLLTNINILVDIYKSKGIAAFTVDPRISLQSLAKIENPYYNMGFAHGLSGVLAALSVIAMNITDETKILTNILSSIGHFIIENSIKDGSSIFLPAIIDVEGNHQGRTRSAWCYGNPGGARAFSLAYRATGDNRFAQFAHALVKTALYEDMEDKRIDFDGVCHGKTGYLMNMYLEGNEPHNYHIHHQLITHLSQIAECVLEPGDDRDPSLLDGYLGVTAALNAIQNGEMQLPRLLLISV</sequence>
<comment type="caution">
    <text evidence="2">The sequence shown here is derived from an EMBL/GenBank/DDBJ whole genome shotgun (WGS) entry which is preliminary data.</text>
</comment>